<dbReference type="SUPFAM" id="SSF46785">
    <property type="entry name" value="Winged helix' DNA-binding domain"/>
    <property type="match status" value="1"/>
</dbReference>
<dbReference type="OrthoDB" id="285635at2157"/>
<dbReference type="PATRIC" id="fig|1705389.3.peg.1325"/>
<dbReference type="RefSeq" id="WP_053770936.1">
    <property type="nucleotide sequence ID" value="NZ_LIST01000001.1"/>
</dbReference>
<dbReference type="InterPro" id="IPR036388">
    <property type="entry name" value="WH-like_DNA-bd_sf"/>
</dbReference>
<dbReference type="EMBL" id="LIST01000001">
    <property type="protein sequence ID" value="KOX98252.1"/>
    <property type="molecule type" value="Genomic_DNA"/>
</dbReference>
<dbReference type="InterPro" id="IPR036390">
    <property type="entry name" value="WH_DNA-bd_sf"/>
</dbReference>
<organism evidence="2 3">
    <name type="scientific">Halorubrum tropicale</name>
    <dbReference type="NCBI Taxonomy" id="1765655"/>
    <lineage>
        <taxon>Archaea</taxon>
        <taxon>Methanobacteriati</taxon>
        <taxon>Methanobacteriota</taxon>
        <taxon>Stenosarchaea group</taxon>
        <taxon>Halobacteria</taxon>
        <taxon>Halobacteriales</taxon>
        <taxon>Haloferacaceae</taxon>
        <taxon>Halorubrum</taxon>
    </lineage>
</organism>
<proteinExistence type="predicted"/>
<protein>
    <recommendedName>
        <fullName evidence="4">DUF2250 domain-containing protein</fullName>
    </recommendedName>
</protein>
<dbReference type="Proteomes" id="UP000037747">
    <property type="component" value="Unassembled WGS sequence"/>
</dbReference>
<dbReference type="Gene3D" id="1.10.10.10">
    <property type="entry name" value="Winged helix-like DNA-binding domain superfamily/Winged helix DNA-binding domain"/>
    <property type="match status" value="1"/>
</dbReference>
<evidence type="ECO:0000256" key="1">
    <source>
        <dbReference type="SAM" id="MobiDB-lite"/>
    </source>
</evidence>
<reference evidence="2 3" key="1">
    <citation type="submission" date="2015-08" db="EMBL/GenBank/DDBJ databases">
        <title>Genomes of Isolates from Cabo Rojo, PR.</title>
        <authorList>
            <person name="Sanchez-Nieves R.L."/>
            <person name="Montalvo-Rodriguez R."/>
        </authorList>
    </citation>
    <scope>NUCLEOTIDE SEQUENCE [LARGE SCALE GENOMIC DNA]</scope>
    <source>
        <strain evidence="2 3">5</strain>
    </source>
</reference>
<accession>A0A0M9AT93</accession>
<dbReference type="Pfam" id="PF10007">
    <property type="entry name" value="DUF2250"/>
    <property type="match status" value="1"/>
</dbReference>
<dbReference type="AlphaFoldDB" id="A0A0M9AT93"/>
<comment type="caution">
    <text evidence="2">The sequence shown here is derived from an EMBL/GenBank/DDBJ whole genome shotgun (WGS) entry which is preliminary data.</text>
</comment>
<feature type="region of interest" description="Disordered" evidence="1">
    <location>
        <begin position="1"/>
        <end position="33"/>
    </location>
</feature>
<name>A0A0M9AT93_9EURY</name>
<evidence type="ECO:0000313" key="2">
    <source>
        <dbReference type="EMBL" id="KOX98252.1"/>
    </source>
</evidence>
<sequence length="106" mass="11555">MARPDAQSVDRPENAAEDGSGDERIDPDRPSLTRSDERLLSYLADVGADYQAFIAGNTGLYADHVESRLTALADAGLVERVSGEAVYRVTDAGREALREDCPRWSD</sequence>
<feature type="compositionally biased region" description="Basic and acidic residues" evidence="1">
    <location>
        <begin position="21"/>
        <end position="33"/>
    </location>
</feature>
<dbReference type="InterPro" id="IPR019254">
    <property type="entry name" value="DUF2250"/>
</dbReference>
<evidence type="ECO:0008006" key="4">
    <source>
        <dbReference type="Google" id="ProtNLM"/>
    </source>
</evidence>
<keyword evidence="3" id="KW-1185">Reference proteome</keyword>
<gene>
    <name evidence="2" type="ORF">AMR74_05005</name>
</gene>
<evidence type="ECO:0000313" key="3">
    <source>
        <dbReference type="Proteomes" id="UP000037747"/>
    </source>
</evidence>